<dbReference type="RefSeq" id="WP_006790953.1">
    <property type="nucleotide sequence ID" value="NZ_JH417615.1"/>
</dbReference>
<proteinExistence type="predicted"/>
<dbReference type="EMBL" id="AGCJ01000090">
    <property type="protein sequence ID" value="EHM37948.1"/>
    <property type="molecule type" value="Genomic_DNA"/>
</dbReference>
<name>G9YJY3_9FIRM</name>
<dbReference type="HOGENOM" id="CLU_1529496_0_0_9"/>
<dbReference type="AlphaFoldDB" id="G9YJY3"/>
<protein>
    <recommendedName>
        <fullName evidence="3">DNA replication and repair protein RecF</fullName>
    </recommendedName>
</protein>
<dbReference type="InterPro" id="IPR027417">
    <property type="entry name" value="P-loop_NTPase"/>
</dbReference>
<dbReference type="PANTHER" id="PTHR41259">
    <property type="entry name" value="DOUBLE-STRAND BREAK REPAIR RAD50 ATPASE, PUTATIVE-RELATED"/>
    <property type="match status" value="1"/>
</dbReference>
<dbReference type="PANTHER" id="PTHR41259:SF1">
    <property type="entry name" value="DOUBLE-STRAND BREAK REPAIR RAD50 ATPASE, PUTATIVE-RELATED"/>
    <property type="match status" value="1"/>
</dbReference>
<sequence length="175" mass="20213">MDRYVDDWLTDLYAHHMLREAQAYYEKVRQPVVIRKAGEYLRFMTGGRYSLQSTFDGRQLFAVDGMQRRIPEKEWSSGLGDQIYLAIRISLAVAFSHQIESMPLILDDILVRFDEERQKEAIRFLADLGKEEQVFLFTCSEGTRRLAAAVQQEQAGETDTIHLFEISRGTIVSAD</sequence>
<evidence type="ECO:0000313" key="1">
    <source>
        <dbReference type="EMBL" id="EHM37948.1"/>
    </source>
</evidence>
<organism evidence="1 2">
    <name type="scientific">Anaeroglobus geminatus F0357</name>
    <dbReference type="NCBI Taxonomy" id="861450"/>
    <lineage>
        <taxon>Bacteria</taxon>
        <taxon>Bacillati</taxon>
        <taxon>Bacillota</taxon>
        <taxon>Negativicutes</taxon>
        <taxon>Veillonellales</taxon>
        <taxon>Veillonellaceae</taxon>
        <taxon>Anaeroglobus</taxon>
    </lineage>
</organism>
<dbReference type="STRING" id="861450.HMPREF0080_01989"/>
<comment type="caution">
    <text evidence="1">The sequence shown here is derived from an EMBL/GenBank/DDBJ whole genome shotgun (WGS) entry which is preliminary data.</text>
</comment>
<dbReference type="Gene3D" id="3.40.50.300">
    <property type="entry name" value="P-loop containing nucleotide triphosphate hydrolases"/>
    <property type="match status" value="1"/>
</dbReference>
<reference evidence="1 2" key="1">
    <citation type="submission" date="2011-08" db="EMBL/GenBank/DDBJ databases">
        <authorList>
            <person name="Weinstock G."/>
            <person name="Sodergren E."/>
            <person name="Clifton S."/>
            <person name="Fulton L."/>
            <person name="Fulton B."/>
            <person name="Courtney L."/>
            <person name="Fronick C."/>
            <person name="Harrison M."/>
            <person name="Strong C."/>
            <person name="Farmer C."/>
            <person name="Delahaunty K."/>
            <person name="Markovic C."/>
            <person name="Hall O."/>
            <person name="Minx P."/>
            <person name="Tomlinson C."/>
            <person name="Mitreva M."/>
            <person name="Hou S."/>
            <person name="Chen J."/>
            <person name="Wollam A."/>
            <person name="Pepin K.H."/>
            <person name="Johnson M."/>
            <person name="Bhonagiri V."/>
            <person name="Zhang X."/>
            <person name="Suruliraj S."/>
            <person name="Warren W."/>
            <person name="Chinwalla A."/>
            <person name="Mardis E.R."/>
            <person name="Wilson R.K."/>
        </authorList>
    </citation>
    <scope>NUCLEOTIDE SEQUENCE [LARGE SCALE GENOMIC DNA]</scope>
    <source>
        <strain evidence="1 2">F0357</strain>
    </source>
</reference>
<evidence type="ECO:0000313" key="2">
    <source>
        <dbReference type="Proteomes" id="UP000005481"/>
    </source>
</evidence>
<keyword evidence="2" id="KW-1185">Reference proteome</keyword>
<accession>G9YJY3</accession>
<gene>
    <name evidence="1" type="ORF">HMPREF0080_01989</name>
</gene>
<dbReference type="Proteomes" id="UP000005481">
    <property type="component" value="Unassembled WGS sequence"/>
</dbReference>
<evidence type="ECO:0008006" key="3">
    <source>
        <dbReference type="Google" id="ProtNLM"/>
    </source>
</evidence>
<dbReference type="eggNOG" id="COG0419">
    <property type="taxonomic scope" value="Bacteria"/>
</dbReference>
<dbReference type="PATRIC" id="fig|861450.3.peg.1837"/>